<evidence type="ECO:0000313" key="2">
    <source>
        <dbReference type="EMBL" id="CAB4193272.1"/>
    </source>
</evidence>
<protein>
    <submittedName>
        <fullName evidence="2">Uncharacterized protein</fullName>
    </submittedName>
</protein>
<organism evidence="2">
    <name type="scientific">uncultured Caudovirales phage</name>
    <dbReference type="NCBI Taxonomy" id="2100421"/>
    <lineage>
        <taxon>Viruses</taxon>
        <taxon>Duplodnaviria</taxon>
        <taxon>Heunggongvirae</taxon>
        <taxon>Uroviricota</taxon>
        <taxon>Caudoviricetes</taxon>
        <taxon>Peduoviridae</taxon>
        <taxon>Maltschvirus</taxon>
        <taxon>Maltschvirus maltsch</taxon>
    </lineage>
</organism>
<name>A0A6J5RBS0_9CAUD</name>
<proteinExistence type="predicted"/>
<evidence type="ECO:0000313" key="1">
    <source>
        <dbReference type="EMBL" id="CAB4174870.1"/>
    </source>
</evidence>
<dbReference type="EMBL" id="LR797195">
    <property type="protein sequence ID" value="CAB4193272.1"/>
    <property type="molecule type" value="Genomic_DNA"/>
</dbReference>
<sequence>MNVSNLMSNAKVALTQGNKEIAGDFLNKGIITLSKLTMEGVANVDGATVDRWKERFWFELEVNDLIED</sequence>
<dbReference type="EMBL" id="LR796916">
    <property type="protein sequence ID" value="CAB4174870.1"/>
    <property type="molecule type" value="Genomic_DNA"/>
</dbReference>
<reference evidence="2" key="1">
    <citation type="submission" date="2020-05" db="EMBL/GenBank/DDBJ databases">
        <authorList>
            <person name="Chiriac C."/>
            <person name="Salcher M."/>
            <person name="Ghai R."/>
            <person name="Kavagutti S V."/>
        </authorList>
    </citation>
    <scope>NUCLEOTIDE SEQUENCE</scope>
</reference>
<gene>
    <name evidence="2" type="ORF">UFOVP1247_49</name>
    <name evidence="1" type="ORF">UFOVP970_89</name>
</gene>
<accession>A0A6J5RBS0</accession>